<dbReference type="Gene3D" id="4.10.60.10">
    <property type="entry name" value="Zinc finger, CCHC-type"/>
    <property type="match status" value="1"/>
</dbReference>
<feature type="domain" description="Peptidase A2" evidence="13">
    <location>
        <begin position="176"/>
        <end position="213"/>
    </location>
</feature>
<dbReference type="GO" id="GO:0008270">
    <property type="term" value="F:zinc ion binding"/>
    <property type="evidence" value="ECO:0007669"/>
    <property type="project" value="UniProtKB-KW"/>
</dbReference>
<dbReference type="EMBL" id="CAMXCT030000486">
    <property type="protein sequence ID" value="CAL4766756.1"/>
    <property type="molecule type" value="Genomic_DNA"/>
</dbReference>
<comment type="subcellular location">
    <subcellularLocation>
        <location evidence="1">Cell membrane</location>
        <topology evidence="1">Multi-pass membrane protein</topology>
    </subcellularLocation>
</comment>
<keyword evidence="5 11" id="KW-0812">Transmembrane</keyword>
<dbReference type="AlphaFoldDB" id="A0A9P1FJG9"/>
<keyword evidence="17" id="KW-1185">Reference proteome</keyword>
<proteinExistence type="inferred from homology"/>
<feature type="domain" description="CCHC-type" evidence="12">
    <location>
        <begin position="93"/>
        <end position="108"/>
    </location>
</feature>
<feature type="coiled-coil region" evidence="9">
    <location>
        <begin position="468"/>
        <end position="495"/>
    </location>
</feature>
<dbReference type="PANTHER" id="PTHR19139:SF199">
    <property type="entry name" value="MIP17260P"/>
    <property type="match status" value="1"/>
</dbReference>
<dbReference type="InterPro" id="IPR036875">
    <property type="entry name" value="Znf_CCHC_sf"/>
</dbReference>
<comment type="similarity">
    <text evidence="2">Belongs to the MIP/aquaporin (TC 1.A.8) family.</text>
</comment>
<keyword evidence="6 11" id="KW-1133">Transmembrane helix</keyword>
<dbReference type="GO" id="GO:0015250">
    <property type="term" value="F:water channel activity"/>
    <property type="evidence" value="ECO:0007669"/>
    <property type="project" value="TreeGrafter"/>
</dbReference>
<feature type="transmembrane region" description="Helical" evidence="11">
    <location>
        <begin position="1188"/>
        <end position="1207"/>
    </location>
</feature>
<evidence type="ECO:0000256" key="5">
    <source>
        <dbReference type="ARBA" id="ARBA00022692"/>
    </source>
</evidence>
<evidence type="ECO:0000259" key="12">
    <source>
        <dbReference type="PROSITE" id="PS50158"/>
    </source>
</evidence>
<dbReference type="InterPro" id="IPR034294">
    <property type="entry name" value="Aquaporin_transptr"/>
</dbReference>
<keyword evidence="8" id="KW-0863">Zinc-finger</keyword>
<keyword evidence="3" id="KW-0813">Transport</keyword>
<dbReference type="SUPFAM" id="SSF57756">
    <property type="entry name" value="Retrovirus zinc finger-like domains"/>
    <property type="match status" value="1"/>
</dbReference>
<dbReference type="GO" id="GO:0003676">
    <property type="term" value="F:nucleic acid binding"/>
    <property type="evidence" value="ECO:0007669"/>
    <property type="project" value="InterPro"/>
</dbReference>
<dbReference type="Gene3D" id="1.20.1080.10">
    <property type="entry name" value="Glycerol uptake facilitator protein"/>
    <property type="match status" value="3"/>
</dbReference>
<evidence type="ECO:0000313" key="17">
    <source>
        <dbReference type="Proteomes" id="UP001152797"/>
    </source>
</evidence>
<dbReference type="InterPro" id="IPR022357">
    <property type="entry name" value="MIP_CS"/>
</dbReference>
<keyword evidence="4" id="KW-1003">Cell membrane</keyword>
<evidence type="ECO:0000256" key="6">
    <source>
        <dbReference type="ARBA" id="ARBA00022989"/>
    </source>
</evidence>
<feature type="transmembrane region" description="Helical" evidence="11">
    <location>
        <begin position="1248"/>
        <end position="1270"/>
    </location>
</feature>
<dbReference type="Proteomes" id="UP001152797">
    <property type="component" value="Unassembled WGS sequence"/>
</dbReference>
<evidence type="ECO:0000256" key="4">
    <source>
        <dbReference type="ARBA" id="ARBA00022475"/>
    </source>
</evidence>
<protein>
    <submittedName>
        <fullName evidence="16">Aquaporin NIP1-1 (NOD26-like intrinsic protein 1-1) (ZmNIP1-1) (ZmNIP11)</fullName>
    </submittedName>
</protein>
<dbReference type="GO" id="GO:0004190">
    <property type="term" value="F:aspartic-type endopeptidase activity"/>
    <property type="evidence" value="ECO:0007669"/>
    <property type="project" value="InterPro"/>
</dbReference>
<feature type="compositionally biased region" description="Basic and acidic residues" evidence="10">
    <location>
        <begin position="102"/>
        <end position="112"/>
    </location>
</feature>
<evidence type="ECO:0000256" key="11">
    <source>
        <dbReference type="SAM" id="Phobius"/>
    </source>
</evidence>
<keyword evidence="8" id="KW-0862">Zinc</keyword>
<evidence type="ECO:0000256" key="7">
    <source>
        <dbReference type="ARBA" id="ARBA00023136"/>
    </source>
</evidence>
<dbReference type="PROSITE" id="PS50175">
    <property type="entry name" value="ASP_PROT_RETROV"/>
    <property type="match status" value="1"/>
</dbReference>
<gene>
    <name evidence="14" type="ORF">C1SCF055_LOCUS7394</name>
</gene>
<feature type="region of interest" description="Disordered" evidence="10">
    <location>
        <begin position="102"/>
        <end position="121"/>
    </location>
</feature>
<dbReference type="Pfam" id="PF00230">
    <property type="entry name" value="MIP"/>
    <property type="match status" value="2"/>
</dbReference>
<keyword evidence="9" id="KW-0175">Coiled coil</keyword>
<dbReference type="PROSITE" id="PS00141">
    <property type="entry name" value="ASP_PROTEASE"/>
    <property type="match status" value="1"/>
</dbReference>
<dbReference type="InterPro" id="IPR023271">
    <property type="entry name" value="Aquaporin-like"/>
</dbReference>
<organism evidence="14">
    <name type="scientific">Cladocopium goreaui</name>
    <dbReference type="NCBI Taxonomy" id="2562237"/>
    <lineage>
        <taxon>Eukaryota</taxon>
        <taxon>Sar</taxon>
        <taxon>Alveolata</taxon>
        <taxon>Dinophyceae</taxon>
        <taxon>Suessiales</taxon>
        <taxon>Symbiodiniaceae</taxon>
        <taxon>Cladocopium</taxon>
    </lineage>
</organism>
<dbReference type="InterPro" id="IPR001878">
    <property type="entry name" value="Znf_CCHC"/>
</dbReference>
<dbReference type="SUPFAM" id="SSF81338">
    <property type="entry name" value="Aquaporin-like"/>
    <property type="match status" value="2"/>
</dbReference>
<dbReference type="InterPro" id="IPR000425">
    <property type="entry name" value="MIP"/>
</dbReference>
<feature type="region of interest" description="Disordered" evidence="10">
    <location>
        <begin position="52"/>
        <end position="80"/>
    </location>
</feature>
<evidence type="ECO:0000256" key="2">
    <source>
        <dbReference type="ARBA" id="ARBA00006175"/>
    </source>
</evidence>
<evidence type="ECO:0000256" key="9">
    <source>
        <dbReference type="SAM" id="Coils"/>
    </source>
</evidence>
<evidence type="ECO:0000256" key="1">
    <source>
        <dbReference type="ARBA" id="ARBA00004651"/>
    </source>
</evidence>
<evidence type="ECO:0000259" key="13">
    <source>
        <dbReference type="PROSITE" id="PS50175"/>
    </source>
</evidence>
<dbReference type="PRINTS" id="PR00783">
    <property type="entry name" value="MINTRINSICP"/>
</dbReference>
<dbReference type="GO" id="GO:0005886">
    <property type="term" value="C:plasma membrane"/>
    <property type="evidence" value="ECO:0007669"/>
    <property type="project" value="UniProtKB-SubCell"/>
</dbReference>
<evidence type="ECO:0000313" key="16">
    <source>
        <dbReference type="EMBL" id="CAL4766756.1"/>
    </source>
</evidence>
<reference evidence="14" key="1">
    <citation type="submission" date="2022-10" db="EMBL/GenBank/DDBJ databases">
        <authorList>
            <person name="Chen Y."/>
            <person name="Dougan E. K."/>
            <person name="Chan C."/>
            <person name="Rhodes N."/>
            <person name="Thang M."/>
        </authorList>
    </citation>
    <scope>NUCLEOTIDE SEQUENCE</scope>
</reference>
<evidence type="ECO:0000313" key="14">
    <source>
        <dbReference type="EMBL" id="CAI3979444.1"/>
    </source>
</evidence>
<dbReference type="OrthoDB" id="3222at2759"/>
<dbReference type="InterPro" id="IPR001969">
    <property type="entry name" value="Aspartic_peptidase_AS"/>
</dbReference>
<evidence type="ECO:0000256" key="8">
    <source>
        <dbReference type="PROSITE-ProRule" id="PRU00047"/>
    </source>
</evidence>
<sequence>MDAMIAAENHDALTVSAFESELEEFLQDTPEMHEAFVTYQEARQRLLDQKRSRGFWPPRGGGGKKGSFKGRGKGGGKGARREQLLARIAKSHCRHCGEKGHWRAECPSRNRDNPSQSAAATANVVQQEDEAILPSINENDEIFTNEELDLAEACERPVSTIPDAFVVSCPDRCEATSAILDTGASRSVIGSKVVEGQMPFLFSKRAFKQLGGILDTTQDRCTLKRLQKTIKLKVNALKNLANLVMSVLTMLLQVSMQMIEGEIQQDSADLTQHLEQMYGQLDQQRTFLQALINQQQGRMSTPLHHPGPPETTNATAYRQAMAQKSPTRSAPPRDVMNKNQAVPNRIAGIPLPQGGGSTSAVPELDGCGNSTVWEVMSASSLGGHVPLEELQVVAVQTSGPATLRSVTPGNISIHEWGQKIVTWGKKHPGKTYAEVLRVDPGYFNWSSARYTSLPPIQQEFVDYCRLKLEIANRLNQKHQQELQQSFNQLTEIAEEVFLGQKASDARHGIDLLEIYAGTQSPLTDAVREMGGTAIRFTRNLFTFACVSSYVPSKFGTVVSSILSRVSDLQSDSQLWPEVPTRQHEPLLVEPAGGDSYFHAQLKKLQEKLPFGSFKQRSFTFCGIQLEQTPDFSIQASQSEYVHKIQAIDVGKHRREQPQMPASDAELSKLRGLVGSLQYAVSHTRPDLAARLGEIQVQMAQPKVETLLACNKVLRTIRDDADESQRCSCADDAVVARCYDAAGFEEQLAAIEAEPPPGFSDSEARDAEFVGSWAWRATGIAQISQGSRKMYWGRVWKYMVLQVAAGVAACASVRLLMQKQLPAVEPKAFYSVLDASLVEGIYSAMYCLVALNCMVSLQGNPRGLRNQFFPLAVGFVIIAGGPPCSEVSGGFLNPAITLGFCIVGDQGHNLPRALFLAAAQAAGATAAAIIFFLVRPEELIALGIGVGDGLSCNRICSAVQALNFCGRRKDPTVEDSNSDEEADAEDSARRYHPPWAARIISELVGTYIVVLTFGLCAVATNRVQAEEAGKALIAVDSHLSVRNQTGGAASAPQEAKLVLSTPYSTGAAVLSLTYSLASVSGAHFNPAVTLAVVLSSRDPYVWAEGPTRILAQALGGMAAALTYCFVSRGQEKVVSQHLPHLGPGRDYSWVAVNISEMLFTLAVAYVVLCMTTVKGPRYPKASSTASFDFGYAIGFTVMAAGWVTQWVSGGMLNPAVSLGVATAQVLQAGRAGLEPSNITKMASSLFQYVGWQCAGGGLAAFLFWLAHPLLYKKDPLLAK</sequence>
<evidence type="ECO:0000256" key="3">
    <source>
        <dbReference type="ARBA" id="ARBA00022448"/>
    </source>
</evidence>
<dbReference type="EMBL" id="CAMXCT010000486">
    <property type="protein sequence ID" value="CAI3979444.1"/>
    <property type="molecule type" value="Genomic_DNA"/>
</dbReference>
<evidence type="ECO:0000256" key="10">
    <source>
        <dbReference type="SAM" id="MobiDB-lite"/>
    </source>
</evidence>
<dbReference type="GO" id="GO:0006508">
    <property type="term" value="P:proteolysis"/>
    <property type="evidence" value="ECO:0007669"/>
    <property type="project" value="InterPro"/>
</dbReference>
<dbReference type="EMBL" id="CAMXCT020000486">
    <property type="protein sequence ID" value="CAL1132819.1"/>
    <property type="molecule type" value="Genomic_DNA"/>
</dbReference>
<keyword evidence="7 11" id="KW-0472">Membrane</keyword>
<keyword evidence="8" id="KW-0479">Metal-binding</keyword>
<reference evidence="15" key="2">
    <citation type="submission" date="2024-04" db="EMBL/GenBank/DDBJ databases">
        <authorList>
            <person name="Chen Y."/>
            <person name="Shah S."/>
            <person name="Dougan E. K."/>
            <person name="Thang M."/>
            <person name="Chan C."/>
        </authorList>
    </citation>
    <scope>NUCLEOTIDE SEQUENCE [LARGE SCALE GENOMIC DNA]</scope>
</reference>
<dbReference type="InterPro" id="IPR001995">
    <property type="entry name" value="Peptidase_A2_cat"/>
</dbReference>
<name>A0A9P1FJG9_9DINO</name>
<dbReference type="PROSITE" id="PS00221">
    <property type="entry name" value="MIP"/>
    <property type="match status" value="1"/>
</dbReference>
<dbReference type="PROSITE" id="PS50158">
    <property type="entry name" value="ZF_CCHC"/>
    <property type="match status" value="1"/>
</dbReference>
<feature type="transmembrane region" description="Helical" evidence="11">
    <location>
        <begin position="1146"/>
        <end position="1167"/>
    </location>
</feature>
<accession>A0A9P1FJG9</accession>
<evidence type="ECO:0000313" key="15">
    <source>
        <dbReference type="EMBL" id="CAL1132819.1"/>
    </source>
</evidence>
<dbReference type="PANTHER" id="PTHR19139">
    <property type="entry name" value="AQUAPORIN TRANSPORTER"/>
    <property type="match status" value="1"/>
</dbReference>
<comment type="caution">
    <text evidence="14">The sequence shown here is derived from an EMBL/GenBank/DDBJ whole genome shotgun (WGS) entry which is preliminary data.</text>
</comment>